<gene>
    <name evidence="5" type="ORF">CP970_38050</name>
</gene>
<reference evidence="5 6" key="1">
    <citation type="submission" date="2017-09" db="EMBL/GenBank/DDBJ databases">
        <authorList>
            <person name="Lee N."/>
            <person name="Cho B.-K."/>
        </authorList>
    </citation>
    <scope>NUCLEOTIDE SEQUENCE [LARGE SCALE GENOMIC DNA]</scope>
    <source>
        <strain evidence="5 6">ATCC 12853</strain>
    </source>
</reference>
<evidence type="ECO:0000259" key="4">
    <source>
        <dbReference type="Pfam" id="PF07993"/>
    </source>
</evidence>
<feature type="domain" description="Thioester reductase (TE)" evidence="4">
    <location>
        <begin position="46"/>
        <end position="285"/>
    </location>
</feature>
<evidence type="ECO:0000313" key="6">
    <source>
        <dbReference type="Proteomes" id="UP000325529"/>
    </source>
</evidence>
<keyword evidence="6" id="KW-1185">Reference proteome</keyword>
<dbReference type="EMBL" id="CP023699">
    <property type="protein sequence ID" value="QEU95960.1"/>
    <property type="molecule type" value="Genomic_DNA"/>
</dbReference>
<dbReference type="PANTHER" id="PTHR44845">
    <property type="entry name" value="CARRIER DOMAIN-CONTAINING PROTEIN"/>
    <property type="match status" value="1"/>
</dbReference>
<dbReference type="NCBIfam" id="TIGR01746">
    <property type="entry name" value="Thioester-redct"/>
    <property type="match status" value="1"/>
</dbReference>
<evidence type="ECO:0000256" key="3">
    <source>
        <dbReference type="SAM" id="MobiDB-lite"/>
    </source>
</evidence>
<evidence type="ECO:0000256" key="1">
    <source>
        <dbReference type="ARBA" id="ARBA00022450"/>
    </source>
</evidence>
<keyword evidence="1" id="KW-0596">Phosphopantetheine</keyword>
<proteinExistence type="predicted"/>
<organism evidence="5 6">
    <name type="scientific">Streptomyces kanamyceticus</name>
    <dbReference type="NCBI Taxonomy" id="1967"/>
    <lineage>
        <taxon>Bacteria</taxon>
        <taxon>Bacillati</taxon>
        <taxon>Actinomycetota</taxon>
        <taxon>Actinomycetes</taxon>
        <taxon>Kitasatosporales</taxon>
        <taxon>Streptomycetaceae</taxon>
        <taxon>Streptomyces</taxon>
    </lineage>
</organism>
<dbReference type="OrthoDB" id="9778690at2"/>
<dbReference type="CDD" id="cd05235">
    <property type="entry name" value="SDR_e1"/>
    <property type="match status" value="1"/>
</dbReference>
<dbReference type="InterPro" id="IPR036291">
    <property type="entry name" value="NAD(P)-bd_dom_sf"/>
</dbReference>
<dbReference type="RefSeq" id="WP_055543956.1">
    <property type="nucleotide sequence ID" value="NZ_CP023699.1"/>
</dbReference>
<evidence type="ECO:0000313" key="5">
    <source>
        <dbReference type="EMBL" id="QEU95960.1"/>
    </source>
</evidence>
<accession>A0A5J6GJB0</accession>
<dbReference type="SUPFAM" id="SSF51735">
    <property type="entry name" value="NAD(P)-binding Rossmann-fold domains"/>
    <property type="match status" value="1"/>
</dbReference>
<dbReference type="KEGG" id="ska:CP970_38050"/>
<dbReference type="AlphaFoldDB" id="A0A5J6GJB0"/>
<keyword evidence="2" id="KW-0597">Phosphoprotein</keyword>
<dbReference type="PANTHER" id="PTHR44845:SF6">
    <property type="entry name" value="BETA-ALANINE-ACTIVATING ENZYME"/>
    <property type="match status" value="1"/>
</dbReference>
<dbReference type="Gene3D" id="3.40.50.720">
    <property type="entry name" value="NAD(P)-binding Rossmann-like Domain"/>
    <property type="match status" value="1"/>
</dbReference>
<dbReference type="InterPro" id="IPR010080">
    <property type="entry name" value="Thioester_reductase-like_dom"/>
</dbReference>
<dbReference type="Pfam" id="PF07993">
    <property type="entry name" value="NAD_binding_4"/>
    <property type="match status" value="1"/>
</dbReference>
<dbReference type="Proteomes" id="UP000325529">
    <property type="component" value="Chromosome"/>
</dbReference>
<name>A0A5J6GJB0_STRKN</name>
<protein>
    <submittedName>
        <fullName evidence="5">NAD-dependent epimerase/dehydratase family protein</fullName>
    </submittedName>
</protein>
<feature type="compositionally biased region" description="Low complexity" evidence="3">
    <location>
        <begin position="27"/>
        <end position="41"/>
    </location>
</feature>
<feature type="compositionally biased region" description="Low complexity" evidence="3">
    <location>
        <begin position="1"/>
        <end position="16"/>
    </location>
</feature>
<dbReference type="InterPro" id="IPR013120">
    <property type="entry name" value="FAR_NAD-bd"/>
</dbReference>
<evidence type="ECO:0000256" key="2">
    <source>
        <dbReference type="ARBA" id="ARBA00022553"/>
    </source>
</evidence>
<sequence>MTRSASTPTTPTTSTTLAVPESDLRLPADISPSPTAASSPPADVLLTGATGYLGGYLLRALRAATTGTIRCLVRADDDRAAAVRLAARRAEVGAGTGAEVGADPGRVAAIAGDFTQPRFGLAPDRYQELAQSIGAVYHCGASVNMNDPYELARIPNVRGTVEVLRFAAYGQLKAVHHVSTMAVFISARACAVDAVHDDSEPSLGFSGTFGYPASKYVAEQLVRQAAARGLPAAVYRPPFVLGDSATGRSGDGEPLSTLMKVCVQLRAAPATLPSVPVCAVDHAGRVITALAPDAPRRDRPRVFNLHDPTPFPLNDAVRALRRGGHDIAVLPVDEWLALLRANRRTRPARSLYAMFEMLPYLVVATPAHRLPDLAPSRVTAMLAERGITAPPVDESFLDRLTGRLFAAEGS</sequence>
<feature type="region of interest" description="Disordered" evidence="3">
    <location>
        <begin position="1"/>
        <end position="41"/>
    </location>
</feature>